<dbReference type="OrthoDB" id="2860586at2"/>
<organism evidence="1 2">
    <name type="scientific">Paenibacillus lutrae</name>
    <dbReference type="NCBI Taxonomy" id="2078573"/>
    <lineage>
        <taxon>Bacteria</taxon>
        <taxon>Bacillati</taxon>
        <taxon>Bacillota</taxon>
        <taxon>Bacilli</taxon>
        <taxon>Bacillales</taxon>
        <taxon>Paenibacillaceae</taxon>
        <taxon>Paenibacillus</taxon>
    </lineage>
</organism>
<protein>
    <submittedName>
        <fullName evidence="1">Peptidase S24</fullName>
    </submittedName>
</protein>
<gene>
    <name evidence="1" type="ORF">EDM21_09475</name>
</gene>
<evidence type="ECO:0000313" key="1">
    <source>
        <dbReference type="EMBL" id="MVO99758.1"/>
    </source>
</evidence>
<proteinExistence type="predicted"/>
<keyword evidence="2" id="KW-1185">Reference proteome</keyword>
<evidence type="ECO:0000313" key="2">
    <source>
        <dbReference type="Proteomes" id="UP000490800"/>
    </source>
</evidence>
<dbReference type="Proteomes" id="UP000490800">
    <property type="component" value="Unassembled WGS sequence"/>
</dbReference>
<reference evidence="1 2" key="1">
    <citation type="journal article" date="2019" name="Microorganisms">
        <title>Paenibacillus lutrae sp. nov., A Chitinolytic Species Isolated from A River Otter in Castril Natural Park, Granada, Spain.</title>
        <authorList>
            <person name="Rodriguez M."/>
            <person name="Reina J.C."/>
            <person name="Bejar V."/>
            <person name="Llamas I."/>
        </authorList>
    </citation>
    <scope>NUCLEOTIDE SEQUENCE [LARGE SCALE GENOMIC DNA]</scope>
    <source>
        <strain evidence="1 2">N10</strain>
    </source>
</reference>
<name>A0A7X3FHA3_9BACL</name>
<dbReference type="EMBL" id="RHLK01000004">
    <property type="protein sequence ID" value="MVO99758.1"/>
    <property type="molecule type" value="Genomic_DNA"/>
</dbReference>
<dbReference type="CDD" id="cd06462">
    <property type="entry name" value="Peptidase_S24_S26"/>
    <property type="match status" value="1"/>
</dbReference>
<comment type="caution">
    <text evidence="1">The sequence shown here is derived from an EMBL/GenBank/DDBJ whole genome shotgun (WGS) entry which is preliminary data.</text>
</comment>
<sequence length="120" mass="12959">MLPLIREGSVCTFEQAGPDEVQRGDIVLFEAADGGLIAHRLIRRTGSGGGAVFYCKGDANIGFDLPVAAGNLLARLVQIRRGTRTITGDMLRFKLWGRVMTALPGLARVNRLAARLSKHT</sequence>
<dbReference type="AlphaFoldDB" id="A0A7X3FHA3"/>
<accession>A0A7X3FHA3</accession>